<dbReference type="AlphaFoldDB" id="A0AA37KAE0"/>
<dbReference type="EMBL" id="BQNZ01000004">
    <property type="protein sequence ID" value="GKH73921.1"/>
    <property type="molecule type" value="Genomic_DNA"/>
</dbReference>
<name>A0AA37KAE0_9BACT</name>
<accession>A0AA37KAE0</accession>
<reference evidence="1" key="1">
    <citation type="submission" date="2022-01" db="EMBL/GenBank/DDBJ databases">
        <title>Novel bile acid biosynthetic pathways are enriched in the microbiome of centenarians.</title>
        <authorList>
            <person name="Sato Y."/>
            <person name="Atarashi K."/>
            <person name="Plichta R.D."/>
            <person name="Arai Y."/>
            <person name="Sasajima S."/>
            <person name="Kearney M.S."/>
            <person name="Suda W."/>
            <person name="Takeshita K."/>
            <person name="Sasaki T."/>
            <person name="Okamoto S."/>
            <person name="Skelly N.A."/>
            <person name="Okamura Y."/>
            <person name="Vlamakis H."/>
            <person name="Li Y."/>
            <person name="Tanoue T."/>
            <person name="Takei H."/>
            <person name="Nittono H."/>
            <person name="Narushima S."/>
            <person name="Irie J."/>
            <person name="Itoh H."/>
            <person name="Moriya K."/>
            <person name="Sugiura Y."/>
            <person name="Suematsu M."/>
            <person name="Moritoki N."/>
            <person name="Shibata S."/>
            <person name="Littman R.D."/>
            <person name="Fischbach A.M."/>
            <person name="Uwamino Y."/>
            <person name="Inoue T."/>
            <person name="Honda A."/>
            <person name="Hattori M."/>
            <person name="Murai T."/>
            <person name="Xavier J.R."/>
            <person name="Hirose N."/>
            <person name="Honda K."/>
        </authorList>
    </citation>
    <scope>NUCLEOTIDE SEQUENCE</scope>
    <source>
        <strain evidence="1">CE91-St3</strain>
    </source>
</reference>
<sequence>MNVLLLCRKFKKDKSMKKGRFSLLGIVALFLGLILVSCSDDDDQGGVIDTGIHKIVVEQSGDIDAFELGLVFGAVNTTSGPTKLYDEDGKYLGESHSVTRMEDAKVSCQTGDDAFFMTCAGSVTSTSDVSGKKLKVLVTAYIDGKEVNQLVKEYETKGEILIENFSVSTTAK</sequence>
<organism evidence="1 2">
    <name type="scientific">Parabacteroides merdae</name>
    <dbReference type="NCBI Taxonomy" id="46503"/>
    <lineage>
        <taxon>Bacteria</taxon>
        <taxon>Pseudomonadati</taxon>
        <taxon>Bacteroidota</taxon>
        <taxon>Bacteroidia</taxon>
        <taxon>Bacteroidales</taxon>
        <taxon>Tannerellaceae</taxon>
        <taxon>Parabacteroides</taxon>
    </lineage>
</organism>
<protein>
    <submittedName>
        <fullName evidence="1">Uncharacterized protein</fullName>
    </submittedName>
</protein>
<evidence type="ECO:0000313" key="2">
    <source>
        <dbReference type="Proteomes" id="UP001055114"/>
    </source>
</evidence>
<comment type="caution">
    <text evidence="1">The sequence shown here is derived from an EMBL/GenBank/DDBJ whole genome shotgun (WGS) entry which is preliminary data.</text>
</comment>
<dbReference type="InterPro" id="IPR025219">
    <property type="entry name" value="PLCC"/>
</dbReference>
<dbReference type="Proteomes" id="UP001055114">
    <property type="component" value="Unassembled WGS sequence"/>
</dbReference>
<evidence type="ECO:0000313" key="1">
    <source>
        <dbReference type="EMBL" id="GKH73921.1"/>
    </source>
</evidence>
<gene>
    <name evidence="1" type="ORF">CE91St3_37840</name>
</gene>
<dbReference type="Gene3D" id="2.60.60.60">
    <property type="match status" value="1"/>
</dbReference>
<proteinExistence type="predicted"/>
<dbReference type="Pfam" id="PF14466">
    <property type="entry name" value="PLCC"/>
    <property type="match status" value="1"/>
</dbReference>
<dbReference type="CDD" id="cd11379">
    <property type="entry name" value="DUF4425"/>
    <property type="match status" value="1"/>
</dbReference>